<evidence type="ECO:0000313" key="8">
    <source>
        <dbReference type="Proteomes" id="UP000623172"/>
    </source>
</evidence>
<evidence type="ECO:0000313" key="7">
    <source>
        <dbReference type="EMBL" id="MBC8531199.1"/>
    </source>
</evidence>
<dbReference type="InterPro" id="IPR055178">
    <property type="entry name" value="RsdA/BaiN/AoA(So)-like_dom"/>
</dbReference>
<reference evidence="7" key="1">
    <citation type="submission" date="2020-08" db="EMBL/GenBank/DDBJ databases">
        <title>Genome public.</title>
        <authorList>
            <person name="Liu C."/>
            <person name="Sun Q."/>
        </authorList>
    </citation>
    <scope>NUCLEOTIDE SEQUENCE</scope>
    <source>
        <strain evidence="7">NSJ-53</strain>
    </source>
</reference>
<comment type="cofactor">
    <cofactor evidence="1">
        <name>FAD</name>
        <dbReference type="ChEBI" id="CHEBI:57692"/>
    </cofactor>
</comment>
<dbReference type="Pfam" id="PF22780">
    <property type="entry name" value="HI0933_like_1st"/>
    <property type="match status" value="1"/>
</dbReference>
<dbReference type="PANTHER" id="PTHR42887:SF2">
    <property type="entry name" value="OS12G0638800 PROTEIN"/>
    <property type="match status" value="1"/>
</dbReference>
<comment type="caution">
    <text evidence="7">The sequence shown here is derived from an EMBL/GenBank/DDBJ whole genome shotgun (WGS) entry which is preliminary data.</text>
</comment>
<dbReference type="Gene3D" id="3.50.50.60">
    <property type="entry name" value="FAD/NAD(P)-binding domain"/>
    <property type="match status" value="1"/>
</dbReference>
<dbReference type="Pfam" id="PF03486">
    <property type="entry name" value="HI0933_like"/>
    <property type="match status" value="1"/>
</dbReference>
<dbReference type="PRINTS" id="PR00411">
    <property type="entry name" value="PNDRDTASEI"/>
</dbReference>
<evidence type="ECO:0000259" key="6">
    <source>
        <dbReference type="Pfam" id="PF22780"/>
    </source>
</evidence>
<evidence type="ECO:0000259" key="5">
    <source>
        <dbReference type="Pfam" id="PF03486"/>
    </source>
</evidence>
<dbReference type="EMBL" id="JACRSR010000001">
    <property type="protein sequence ID" value="MBC8531199.1"/>
    <property type="molecule type" value="Genomic_DNA"/>
</dbReference>
<feature type="domain" description="RsdA/BaiN/AoA(So)-like Rossmann fold-like" evidence="5">
    <location>
        <begin position="4"/>
        <end position="405"/>
    </location>
</feature>
<feature type="signal peptide" evidence="4">
    <location>
        <begin position="1"/>
        <end position="20"/>
    </location>
</feature>
<dbReference type="InterPro" id="IPR023166">
    <property type="entry name" value="BaiN-like_dom_sf"/>
</dbReference>
<keyword evidence="3" id="KW-0274">FAD</keyword>
<keyword evidence="8" id="KW-1185">Reference proteome</keyword>
<dbReference type="InterPro" id="IPR057661">
    <property type="entry name" value="RsdA/BaiN/AoA(So)_Rossmann"/>
</dbReference>
<keyword evidence="2" id="KW-0285">Flavoprotein</keyword>
<dbReference type="Proteomes" id="UP000623172">
    <property type="component" value="Unassembled WGS sequence"/>
</dbReference>
<dbReference type="Gene3D" id="1.10.8.260">
    <property type="entry name" value="HI0933 insert domain-like"/>
    <property type="match status" value="1"/>
</dbReference>
<organism evidence="7 8">
    <name type="scientific">Gehongia tenuis</name>
    <dbReference type="NCBI Taxonomy" id="2763655"/>
    <lineage>
        <taxon>Bacteria</taxon>
        <taxon>Bacillati</taxon>
        <taxon>Bacillota</taxon>
        <taxon>Clostridia</taxon>
        <taxon>Christensenellales</taxon>
        <taxon>Christensenellaceae</taxon>
        <taxon>Gehongia</taxon>
    </lineage>
</organism>
<dbReference type="AlphaFoldDB" id="A0A926HP16"/>
<dbReference type="SUPFAM" id="SSF160996">
    <property type="entry name" value="HI0933 insert domain-like"/>
    <property type="match status" value="1"/>
</dbReference>
<dbReference type="PANTHER" id="PTHR42887">
    <property type="entry name" value="OS12G0638800 PROTEIN"/>
    <property type="match status" value="1"/>
</dbReference>
<gene>
    <name evidence="7" type="ORF">H8696_04970</name>
</gene>
<evidence type="ECO:0000256" key="1">
    <source>
        <dbReference type="ARBA" id="ARBA00001974"/>
    </source>
</evidence>
<dbReference type="NCBIfam" id="TIGR00275">
    <property type="entry name" value="aminoacetone oxidase family FAD-binding enzyme"/>
    <property type="match status" value="1"/>
</dbReference>
<feature type="domain" description="RsdA/BaiN/AoA(So)-like insert" evidence="6">
    <location>
        <begin position="191"/>
        <end position="352"/>
    </location>
</feature>
<proteinExistence type="predicted"/>
<dbReference type="RefSeq" id="WP_249315392.1">
    <property type="nucleotide sequence ID" value="NZ_JACRSR010000001.1"/>
</dbReference>
<evidence type="ECO:0000256" key="4">
    <source>
        <dbReference type="SAM" id="SignalP"/>
    </source>
</evidence>
<dbReference type="SUPFAM" id="SSF51905">
    <property type="entry name" value="FAD/NAD(P)-binding domain"/>
    <property type="match status" value="1"/>
</dbReference>
<accession>A0A926HP16</accession>
<feature type="chain" id="PRO_5038831901" evidence="4">
    <location>
        <begin position="21"/>
        <end position="413"/>
    </location>
</feature>
<evidence type="ECO:0000256" key="2">
    <source>
        <dbReference type="ARBA" id="ARBA00022630"/>
    </source>
</evidence>
<dbReference type="InterPro" id="IPR004792">
    <property type="entry name" value="BaiN-like"/>
</dbReference>
<dbReference type="Gene3D" id="2.40.30.10">
    <property type="entry name" value="Translation factors"/>
    <property type="match status" value="1"/>
</dbReference>
<dbReference type="PRINTS" id="PR00368">
    <property type="entry name" value="FADPNR"/>
</dbReference>
<name>A0A926HP16_9FIRM</name>
<sequence length="413" mass="44741">MNRSIAVIGGGAAGMLAAYAAAQSGAEVTLFEANEKLGKKLYITGKGRCNVTSAVPPEDFLKEIPHHGKFLYSAFAAFNNEDLMTLLEKTGVPLKVERGMRVFPQSDKSSDIIRALERLLGKSGVKVRLRTPVKAIWMEEGGLRGIELAGKRLAFDRVIVATGGVSYPATGSTGEGHRMLARCGQKITELYPSLVPIETAESWPRRLQGLALKNVRLHVREGKKNLYNELGELLFTHFGISGPLVLTASSHTAGRALGGIQMEIDMKPALSAEQLDRRLVRDFESQARRQFQNALDGLMPKSMVPVLVELSGISGSKPVHQISKGERESLVALLKGLRLTPKAFRPFTEAIITRGGVDVREIRPATMESKTIPGLYVCGELLDVDGYTGGFNLQIAFTTGYAAGTHAAKGEEK</sequence>
<evidence type="ECO:0000256" key="3">
    <source>
        <dbReference type="ARBA" id="ARBA00022827"/>
    </source>
</evidence>
<protein>
    <submittedName>
        <fullName evidence="7">NAD(P)/FAD-dependent oxidoreductase</fullName>
    </submittedName>
</protein>
<dbReference type="InterPro" id="IPR036188">
    <property type="entry name" value="FAD/NAD-bd_sf"/>
</dbReference>
<keyword evidence="4" id="KW-0732">Signal</keyword>